<evidence type="ECO:0000259" key="11">
    <source>
        <dbReference type="PROSITE" id="PS50089"/>
    </source>
</evidence>
<dbReference type="GO" id="GO:0005737">
    <property type="term" value="C:cytoplasm"/>
    <property type="evidence" value="ECO:0007669"/>
    <property type="project" value="TreeGrafter"/>
</dbReference>
<dbReference type="CDD" id="cd18008">
    <property type="entry name" value="DEXDc_SHPRH-like"/>
    <property type="match status" value="1"/>
</dbReference>
<evidence type="ECO:0000256" key="1">
    <source>
        <dbReference type="ARBA" id="ARBA00007025"/>
    </source>
</evidence>
<dbReference type="PANTHER" id="PTHR45626:SF16">
    <property type="entry name" value="ATP-DEPENDENT HELICASE ULS1"/>
    <property type="match status" value="1"/>
</dbReference>
<dbReference type="CDD" id="cd18793">
    <property type="entry name" value="SF2_C_SNF"/>
    <property type="match status" value="1"/>
</dbReference>
<keyword evidence="3" id="KW-0547">Nucleotide-binding</keyword>
<dbReference type="InterPro" id="IPR017907">
    <property type="entry name" value="Znf_RING_CS"/>
</dbReference>
<dbReference type="GO" id="GO:0005634">
    <property type="term" value="C:nucleus"/>
    <property type="evidence" value="ECO:0007669"/>
    <property type="project" value="TreeGrafter"/>
</dbReference>
<keyword evidence="2" id="KW-0479">Metal-binding</keyword>
<dbReference type="InterPro" id="IPR050628">
    <property type="entry name" value="SNF2_RAD54_helicase_TF"/>
</dbReference>
<evidence type="ECO:0000256" key="10">
    <source>
        <dbReference type="SAM" id="MobiDB-lite"/>
    </source>
</evidence>
<evidence type="ECO:0000256" key="4">
    <source>
        <dbReference type="ARBA" id="ARBA00022771"/>
    </source>
</evidence>
<reference evidence="14" key="1">
    <citation type="submission" date="2019-07" db="EMBL/GenBank/DDBJ databases">
        <authorList>
            <person name="Palmer J.M."/>
        </authorList>
    </citation>
    <scope>NUCLEOTIDE SEQUENCE</scope>
    <source>
        <strain evidence="14">PC9</strain>
    </source>
</reference>
<dbReference type="PROSITE" id="PS00518">
    <property type="entry name" value="ZF_RING_1"/>
    <property type="match status" value="1"/>
</dbReference>
<evidence type="ECO:0000313" key="14">
    <source>
        <dbReference type="EMBL" id="KAF7421162.1"/>
    </source>
</evidence>
<sequence length="940" mass="104677">MRSSILDALDRSMALPSAVVIPSDDDDEGPNDAAMDATSPGSPAPTTFSLSQVLTGTSSPSKSPAALLRTGGIAGGFHLNYDQETPLRSVDVGGEDQQQKLAEFVTNAIDNLSHGITVRDAMKDLGLRDKTDFLPGLDVRLLPHQVIGVSWMVAQESSTRRGGILADDMGLGKTVQMIATMVINQPEPDADCRVTLVVVPAALLQQWKDEIDTKTNGIFETHVHHGKDKIKKLSELQSKDVIITSYPTLCQDFWLPKDLEPGEEAEYLAKEGGILARAKFFRVVADEAQFIRNRSTRASTSLAYIRSIYRWMLTGTPVTNTLADIYGLLRFGRFRPWNDWNDFNAYVAKVQYEDAPLAGQRAQAILEPLILRRTKNSTLEGEPILQLPPKDIELCMLEFSEEERDLYDSFEKRSKIRLSKFIKERTLVKNHAVVLVMILRLRQLCCHPNLILRDTDDFEDPTLLMAGDGEKELSRAIKFMGKSWVNDVKKQFLERSAASELIDFADLIAEGNDTCPVCHDLYANGSGRIIECGHELCFDCLLELSNAAVAHDGIFGYGSEKQNMEVERAYEEAATKGLRPCPTCKKMCDFNATNKVFKSIAFEPSDEELTAYANAHRRGSRRHQVKYEIKDEDDEDNMDVDVDISESSPTPNKIEELSEDELPDASSIFAPKAKRAKISDDGDSLNLSMDRIRKAPARRMTGSRRSSGVGPSLETKVKPKRKFDDGPSDEVIATWRKGDDNLEASTKMLALVDLLKKSGDDKTICYSQWTTMLDLIDKLFSRHGIQCLRYDGRMDRPSREAALTNFKRPGGPKVILVSTRCGGVGLNLVVANRVINMDLSWNYAAESQAYDRVHRLGQEKDVFVKRLVVRDTIEERMLKLQDVKTGLAEAALGEGSGGKLHRLSVKDIKHLFGMTTSSATPAEDEQQQRLANTAGRMSLE</sequence>
<evidence type="ECO:0000259" key="12">
    <source>
        <dbReference type="PROSITE" id="PS51192"/>
    </source>
</evidence>
<dbReference type="SMART" id="SM00490">
    <property type="entry name" value="HELICc"/>
    <property type="match status" value="1"/>
</dbReference>
<evidence type="ECO:0000256" key="6">
    <source>
        <dbReference type="ARBA" id="ARBA00022806"/>
    </source>
</evidence>
<dbReference type="PROSITE" id="PS50089">
    <property type="entry name" value="ZF_RING_2"/>
    <property type="match status" value="1"/>
</dbReference>
<feature type="region of interest" description="Disordered" evidence="10">
    <location>
        <begin position="916"/>
        <end position="940"/>
    </location>
</feature>
<feature type="region of interest" description="Disordered" evidence="10">
    <location>
        <begin position="20"/>
        <end position="46"/>
    </location>
</feature>
<dbReference type="GO" id="GO:0000724">
    <property type="term" value="P:double-strand break repair via homologous recombination"/>
    <property type="evidence" value="ECO:0007669"/>
    <property type="project" value="TreeGrafter"/>
</dbReference>
<dbReference type="SMART" id="SM00487">
    <property type="entry name" value="DEXDc"/>
    <property type="match status" value="1"/>
</dbReference>
<dbReference type="Pfam" id="PF00097">
    <property type="entry name" value="zf-C3HC4"/>
    <property type="match status" value="1"/>
</dbReference>
<dbReference type="InterPro" id="IPR000330">
    <property type="entry name" value="SNF2_N"/>
</dbReference>
<dbReference type="PANTHER" id="PTHR45626">
    <property type="entry name" value="TRANSCRIPTION TERMINATION FACTOR 2-RELATED"/>
    <property type="match status" value="1"/>
</dbReference>
<protein>
    <submittedName>
        <fullName evidence="14">Uncharacterized protein</fullName>
    </submittedName>
</protein>
<keyword evidence="8" id="KW-0067">ATP-binding</keyword>
<comment type="caution">
    <text evidence="14">The sequence shown here is derived from an EMBL/GenBank/DDBJ whole genome shotgun (WGS) entry which is preliminary data.</text>
</comment>
<dbReference type="Proteomes" id="UP000623687">
    <property type="component" value="Unassembled WGS sequence"/>
</dbReference>
<proteinExistence type="inferred from homology"/>
<feature type="domain" description="RING-type" evidence="11">
    <location>
        <begin position="515"/>
        <end position="585"/>
    </location>
</feature>
<feature type="domain" description="Helicase C-terminal" evidence="13">
    <location>
        <begin position="750"/>
        <end position="904"/>
    </location>
</feature>
<dbReference type="PROSITE" id="PS51194">
    <property type="entry name" value="HELICASE_CTER"/>
    <property type="match status" value="1"/>
</dbReference>
<feature type="compositionally biased region" description="Acidic residues" evidence="10">
    <location>
        <begin position="630"/>
        <end position="644"/>
    </location>
</feature>
<evidence type="ECO:0000256" key="5">
    <source>
        <dbReference type="ARBA" id="ARBA00022801"/>
    </source>
</evidence>
<dbReference type="GO" id="GO:0004386">
    <property type="term" value="F:helicase activity"/>
    <property type="evidence" value="ECO:0007669"/>
    <property type="project" value="UniProtKB-KW"/>
</dbReference>
<dbReference type="GO" id="GO:0008270">
    <property type="term" value="F:zinc ion binding"/>
    <property type="evidence" value="ECO:0007669"/>
    <property type="project" value="UniProtKB-KW"/>
</dbReference>
<dbReference type="OrthoDB" id="423559at2759"/>
<accession>A0A8H6ZP03</accession>
<dbReference type="InterPro" id="IPR018957">
    <property type="entry name" value="Znf_C3HC4_RING-type"/>
</dbReference>
<dbReference type="GO" id="GO:0016787">
    <property type="term" value="F:hydrolase activity"/>
    <property type="evidence" value="ECO:0007669"/>
    <property type="project" value="UniProtKB-KW"/>
</dbReference>
<dbReference type="InterPro" id="IPR014001">
    <property type="entry name" value="Helicase_ATP-bd"/>
</dbReference>
<evidence type="ECO:0000256" key="3">
    <source>
        <dbReference type="ARBA" id="ARBA00022741"/>
    </source>
</evidence>
<dbReference type="Pfam" id="PF00176">
    <property type="entry name" value="SNF2-rel_dom"/>
    <property type="match status" value="1"/>
</dbReference>
<dbReference type="InterPro" id="IPR001650">
    <property type="entry name" value="Helicase_C-like"/>
</dbReference>
<keyword evidence="4 9" id="KW-0863">Zinc-finger</keyword>
<gene>
    <name evidence="14" type="ORF">PC9H_011682</name>
</gene>
<dbReference type="SUPFAM" id="SSF57850">
    <property type="entry name" value="RING/U-box"/>
    <property type="match status" value="1"/>
</dbReference>
<keyword evidence="5" id="KW-0378">Hydrolase</keyword>
<evidence type="ECO:0000259" key="13">
    <source>
        <dbReference type="PROSITE" id="PS51194"/>
    </source>
</evidence>
<dbReference type="PROSITE" id="PS51192">
    <property type="entry name" value="HELICASE_ATP_BIND_1"/>
    <property type="match status" value="1"/>
</dbReference>
<dbReference type="EMBL" id="JACETU010000009">
    <property type="protein sequence ID" value="KAF7421162.1"/>
    <property type="molecule type" value="Genomic_DNA"/>
</dbReference>
<dbReference type="InterPro" id="IPR013083">
    <property type="entry name" value="Znf_RING/FYVE/PHD"/>
</dbReference>
<dbReference type="RefSeq" id="XP_036627020.1">
    <property type="nucleotide sequence ID" value="XM_036781165.1"/>
</dbReference>
<feature type="domain" description="Helicase ATP-binding" evidence="12">
    <location>
        <begin position="154"/>
        <end position="335"/>
    </location>
</feature>
<dbReference type="InterPro" id="IPR001841">
    <property type="entry name" value="Znf_RING"/>
</dbReference>
<keyword evidence="6" id="KW-0347">Helicase</keyword>
<dbReference type="InterPro" id="IPR038718">
    <property type="entry name" value="SNF2-like_sf"/>
</dbReference>
<dbReference type="AlphaFoldDB" id="A0A8H6ZP03"/>
<dbReference type="SMART" id="SM00184">
    <property type="entry name" value="RING"/>
    <property type="match status" value="1"/>
</dbReference>
<dbReference type="Gene3D" id="3.40.50.10810">
    <property type="entry name" value="Tandem AAA-ATPase domain"/>
    <property type="match status" value="1"/>
</dbReference>
<comment type="similarity">
    <text evidence="1">Belongs to the SNF2/RAD54 helicase family.</text>
</comment>
<dbReference type="SUPFAM" id="SSF52540">
    <property type="entry name" value="P-loop containing nucleoside triphosphate hydrolases"/>
    <property type="match status" value="2"/>
</dbReference>
<dbReference type="VEuPathDB" id="FungiDB:PC9H_011682"/>
<dbReference type="GO" id="GO:0005524">
    <property type="term" value="F:ATP binding"/>
    <property type="evidence" value="ECO:0007669"/>
    <property type="project" value="UniProtKB-KW"/>
</dbReference>
<dbReference type="GO" id="GO:0008094">
    <property type="term" value="F:ATP-dependent activity, acting on DNA"/>
    <property type="evidence" value="ECO:0007669"/>
    <property type="project" value="TreeGrafter"/>
</dbReference>
<keyword evidence="15" id="KW-1185">Reference proteome</keyword>
<dbReference type="Pfam" id="PF00271">
    <property type="entry name" value="Helicase_C"/>
    <property type="match status" value="1"/>
</dbReference>
<keyword evidence="7" id="KW-0862">Zinc</keyword>
<name>A0A8H6ZP03_PLEOS</name>
<evidence type="ECO:0000256" key="2">
    <source>
        <dbReference type="ARBA" id="ARBA00022723"/>
    </source>
</evidence>
<organism evidence="14 15">
    <name type="scientific">Pleurotus ostreatus</name>
    <name type="common">Oyster mushroom</name>
    <name type="synonym">White-rot fungus</name>
    <dbReference type="NCBI Taxonomy" id="5322"/>
    <lineage>
        <taxon>Eukaryota</taxon>
        <taxon>Fungi</taxon>
        <taxon>Dikarya</taxon>
        <taxon>Basidiomycota</taxon>
        <taxon>Agaricomycotina</taxon>
        <taxon>Agaricomycetes</taxon>
        <taxon>Agaricomycetidae</taxon>
        <taxon>Agaricales</taxon>
        <taxon>Pleurotineae</taxon>
        <taxon>Pleurotaceae</taxon>
        <taxon>Pleurotus</taxon>
    </lineage>
</organism>
<dbReference type="Gene3D" id="3.30.40.10">
    <property type="entry name" value="Zinc/RING finger domain, C3HC4 (zinc finger)"/>
    <property type="match status" value="1"/>
</dbReference>
<dbReference type="GeneID" id="59381500"/>
<evidence type="ECO:0000313" key="15">
    <source>
        <dbReference type="Proteomes" id="UP000623687"/>
    </source>
</evidence>
<feature type="region of interest" description="Disordered" evidence="10">
    <location>
        <begin position="620"/>
        <end position="726"/>
    </location>
</feature>
<dbReference type="CDD" id="cd16449">
    <property type="entry name" value="RING-HC"/>
    <property type="match status" value="1"/>
</dbReference>
<dbReference type="InterPro" id="IPR049730">
    <property type="entry name" value="SNF2/RAD54-like_C"/>
</dbReference>
<dbReference type="Gene3D" id="3.40.50.300">
    <property type="entry name" value="P-loop containing nucleotide triphosphate hydrolases"/>
    <property type="match status" value="2"/>
</dbReference>
<evidence type="ECO:0000256" key="7">
    <source>
        <dbReference type="ARBA" id="ARBA00022833"/>
    </source>
</evidence>
<dbReference type="InterPro" id="IPR027417">
    <property type="entry name" value="P-loop_NTPase"/>
</dbReference>
<evidence type="ECO:0000256" key="9">
    <source>
        <dbReference type="PROSITE-ProRule" id="PRU00175"/>
    </source>
</evidence>
<evidence type="ECO:0000256" key="8">
    <source>
        <dbReference type="ARBA" id="ARBA00022840"/>
    </source>
</evidence>